<reference evidence="1" key="1">
    <citation type="journal article" date="2021" name="Sci. Adv.">
        <title>The American lobster genome reveals insights on longevity, neural, and immune adaptations.</title>
        <authorList>
            <person name="Polinski J.M."/>
            <person name="Zimin A.V."/>
            <person name="Clark K.F."/>
            <person name="Kohn A.B."/>
            <person name="Sadowski N."/>
            <person name="Timp W."/>
            <person name="Ptitsyn A."/>
            <person name="Khanna P."/>
            <person name="Romanova D.Y."/>
            <person name="Williams P."/>
            <person name="Greenwood S.J."/>
            <person name="Moroz L.L."/>
            <person name="Walt D.R."/>
            <person name="Bodnar A.G."/>
        </authorList>
    </citation>
    <scope>NUCLEOTIDE SEQUENCE</scope>
    <source>
        <strain evidence="1">GMGI-L3</strain>
    </source>
</reference>
<comment type="caution">
    <text evidence="1">The sequence shown here is derived from an EMBL/GenBank/DDBJ whole genome shotgun (WGS) entry which is preliminary data.</text>
</comment>
<name>A0A8J5JKX9_HOMAM</name>
<evidence type="ECO:0000313" key="1">
    <source>
        <dbReference type="EMBL" id="KAG7157375.1"/>
    </source>
</evidence>
<evidence type="ECO:0000313" key="2">
    <source>
        <dbReference type="Proteomes" id="UP000747542"/>
    </source>
</evidence>
<keyword evidence="2" id="KW-1185">Reference proteome</keyword>
<dbReference type="AlphaFoldDB" id="A0A8J5JKX9"/>
<gene>
    <name evidence="1" type="ORF">Hamer_G005798</name>
</gene>
<dbReference type="EMBL" id="JAHLQT010037514">
    <property type="protein sequence ID" value="KAG7157375.1"/>
    <property type="molecule type" value="Genomic_DNA"/>
</dbReference>
<accession>A0A8J5JKX9</accession>
<sequence>MIDVWYSDVWLYGTVMYGISDVWLYGMYSDVWLYGQKPTNKTHNSTATQVMTILTSQEDLASGFL</sequence>
<dbReference type="Proteomes" id="UP000747542">
    <property type="component" value="Unassembled WGS sequence"/>
</dbReference>
<organism evidence="1 2">
    <name type="scientific">Homarus americanus</name>
    <name type="common">American lobster</name>
    <dbReference type="NCBI Taxonomy" id="6706"/>
    <lineage>
        <taxon>Eukaryota</taxon>
        <taxon>Metazoa</taxon>
        <taxon>Ecdysozoa</taxon>
        <taxon>Arthropoda</taxon>
        <taxon>Crustacea</taxon>
        <taxon>Multicrustacea</taxon>
        <taxon>Malacostraca</taxon>
        <taxon>Eumalacostraca</taxon>
        <taxon>Eucarida</taxon>
        <taxon>Decapoda</taxon>
        <taxon>Pleocyemata</taxon>
        <taxon>Astacidea</taxon>
        <taxon>Nephropoidea</taxon>
        <taxon>Nephropidae</taxon>
        <taxon>Homarus</taxon>
    </lineage>
</organism>
<proteinExistence type="predicted"/>
<protein>
    <submittedName>
        <fullName evidence="1">Uncharacterized protein</fullName>
    </submittedName>
</protein>